<organism evidence="2 3">
    <name type="scientific">Ilyodon furcidens</name>
    <name type="common">goldbreast splitfin</name>
    <dbReference type="NCBI Taxonomy" id="33524"/>
    <lineage>
        <taxon>Eukaryota</taxon>
        <taxon>Metazoa</taxon>
        <taxon>Chordata</taxon>
        <taxon>Craniata</taxon>
        <taxon>Vertebrata</taxon>
        <taxon>Euteleostomi</taxon>
        <taxon>Actinopterygii</taxon>
        <taxon>Neopterygii</taxon>
        <taxon>Teleostei</taxon>
        <taxon>Neoteleostei</taxon>
        <taxon>Acanthomorphata</taxon>
        <taxon>Ovalentaria</taxon>
        <taxon>Atherinomorphae</taxon>
        <taxon>Cyprinodontiformes</taxon>
        <taxon>Goodeidae</taxon>
        <taxon>Ilyodon</taxon>
    </lineage>
</organism>
<gene>
    <name evidence="2" type="ORF">ILYODFUR_007371</name>
</gene>
<protein>
    <submittedName>
        <fullName evidence="2">Uncharacterized protein</fullName>
    </submittedName>
</protein>
<dbReference type="Proteomes" id="UP001482620">
    <property type="component" value="Unassembled WGS sequence"/>
</dbReference>
<accession>A0ABV0T7D2</accession>
<keyword evidence="3" id="KW-1185">Reference proteome</keyword>
<evidence type="ECO:0000313" key="3">
    <source>
        <dbReference type="Proteomes" id="UP001482620"/>
    </source>
</evidence>
<evidence type="ECO:0000256" key="1">
    <source>
        <dbReference type="SAM" id="MobiDB-lite"/>
    </source>
</evidence>
<name>A0ABV0T7D2_9TELE</name>
<feature type="compositionally biased region" description="Low complexity" evidence="1">
    <location>
        <begin position="87"/>
        <end position="104"/>
    </location>
</feature>
<sequence>MRVSSSGANVPSGLTPIGLITFCLWSRTDKKNQMKSANAGLKNLNAQNSARASLYLWTDLTRALNLFLFIRKLEDPHTNPLSSPVHGQSGLSGHPLPLSLPVAV</sequence>
<proteinExistence type="predicted"/>
<dbReference type="EMBL" id="JAHRIQ010023644">
    <property type="protein sequence ID" value="MEQ2228275.1"/>
    <property type="molecule type" value="Genomic_DNA"/>
</dbReference>
<reference evidence="2 3" key="1">
    <citation type="submission" date="2021-06" db="EMBL/GenBank/DDBJ databases">
        <authorList>
            <person name="Palmer J.M."/>
        </authorList>
    </citation>
    <scope>NUCLEOTIDE SEQUENCE [LARGE SCALE GENOMIC DNA]</scope>
    <source>
        <strain evidence="3">if_2019</strain>
        <tissue evidence="2">Muscle</tissue>
    </source>
</reference>
<feature type="region of interest" description="Disordered" evidence="1">
    <location>
        <begin position="78"/>
        <end position="104"/>
    </location>
</feature>
<evidence type="ECO:0000313" key="2">
    <source>
        <dbReference type="EMBL" id="MEQ2228275.1"/>
    </source>
</evidence>
<comment type="caution">
    <text evidence="2">The sequence shown here is derived from an EMBL/GenBank/DDBJ whole genome shotgun (WGS) entry which is preliminary data.</text>
</comment>